<dbReference type="PROSITE" id="PS00237">
    <property type="entry name" value="G_PROTEIN_RECEP_F1_1"/>
    <property type="match status" value="1"/>
</dbReference>
<dbReference type="Proteomes" id="UP001152799">
    <property type="component" value="Chromosome 5"/>
</dbReference>
<feature type="domain" description="G-protein coupled receptors family 1 profile" evidence="16">
    <location>
        <begin position="112"/>
        <end position="370"/>
    </location>
</feature>
<dbReference type="InterPro" id="IPR001760">
    <property type="entry name" value="Opsin"/>
</dbReference>
<evidence type="ECO:0000256" key="13">
    <source>
        <dbReference type="ARBA" id="ARBA00023224"/>
    </source>
</evidence>
<feature type="transmembrane region" description="Helical" evidence="15">
    <location>
        <begin position="133"/>
        <end position="152"/>
    </location>
</feature>
<evidence type="ECO:0000256" key="9">
    <source>
        <dbReference type="ARBA" id="ARBA00023136"/>
    </source>
</evidence>
<dbReference type="InterPro" id="IPR017452">
    <property type="entry name" value="GPCR_Rhodpsn_7TM"/>
</dbReference>
<keyword evidence="9 15" id="KW-0472">Membrane</keyword>
<comment type="similarity">
    <text evidence="15">Belongs to the G-protein coupled receptor 1 family. Opsin subfamily.</text>
</comment>
<evidence type="ECO:0000256" key="8">
    <source>
        <dbReference type="ARBA" id="ARBA00023040"/>
    </source>
</evidence>
<organism evidence="17 18">
    <name type="scientific">Ceutorhynchus assimilis</name>
    <name type="common">cabbage seed weevil</name>
    <dbReference type="NCBI Taxonomy" id="467358"/>
    <lineage>
        <taxon>Eukaryota</taxon>
        <taxon>Metazoa</taxon>
        <taxon>Ecdysozoa</taxon>
        <taxon>Arthropoda</taxon>
        <taxon>Hexapoda</taxon>
        <taxon>Insecta</taxon>
        <taxon>Pterygota</taxon>
        <taxon>Neoptera</taxon>
        <taxon>Endopterygota</taxon>
        <taxon>Coleoptera</taxon>
        <taxon>Polyphaga</taxon>
        <taxon>Cucujiformia</taxon>
        <taxon>Curculionidae</taxon>
        <taxon>Ceutorhynchinae</taxon>
        <taxon>Ceutorhynchus</taxon>
    </lineage>
</organism>
<evidence type="ECO:0000256" key="3">
    <source>
        <dbReference type="ARBA" id="ARBA00022606"/>
    </source>
</evidence>
<evidence type="ECO:0000256" key="10">
    <source>
        <dbReference type="ARBA" id="ARBA00023157"/>
    </source>
</evidence>
<evidence type="ECO:0000256" key="14">
    <source>
        <dbReference type="ARBA" id="ARBA00023305"/>
    </source>
</evidence>
<evidence type="ECO:0000256" key="6">
    <source>
        <dbReference type="ARBA" id="ARBA00022989"/>
    </source>
</evidence>
<dbReference type="EMBL" id="OU892281">
    <property type="protein sequence ID" value="CAG9769354.1"/>
    <property type="molecule type" value="Genomic_DNA"/>
</dbReference>
<evidence type="ECO:0000256" key="11">
    <source>
        <dbReference type="ARBA" id="ARBA00023170"/>
    </source>
</evidence>
<dbReference type="Pfam" id="PF00001">
    <property type="entry name" value="7tm_1"/>
    <property type="match status" value="1"/>
</dbReference>
<dbReference type="InterPro" id="IPR050125">
    <property type="entry name" value="GPCR_opsins"/>
</dbReference>
<dbReference type="SMART" id="SM01381">
    <property type="entry name" value="7TM_GPCR_Srsx"/>
    <property type="match status" value="1"/>
</dbReference>
<keyword evidence="10" id="KW-1015">Disulfide bond</keyword>
<keyword evidence="6 15" id="KW-1133">Transmembrane helix</keyword>
<feature type="transmembrane region" description="Helical" evidence="15">
    <location>
        <begin position="95"/>
        <end position="121"/>
    </location>
</feature>
<keyword evidence="5 15" id="KW-0681">Retinal protein</keyword>
<feature type="transmembrane region" description="Helical" evidence="15">
    <location>
        <begin position="208"/>
        <end position="228"/>
    </location>
</feature>
<keyword evidence="2 15" id="KW-0600">Photoreceptor protein</keyword>
<keyword evidence="14" id="KW-0844">Vision</keyword>
<dbReference type="GO" id="GO:0007602">
    <property type="term" value="P:phototransduction"/>
    <property type="evidence" value="ECO:0007669"/>
    <property type="project" value="UniProtKB-KW"/>
</dbReference>
<dbReference type="InterPro" id="IPR000276">
    <property type="entry name" value="GPCR_Rhodpsn"/>
</dbReference>
<keyword evidence="4 15" id="KW-0812">Transmembrane</keyword>
<keyword evidence="11 15" id="KW-0675">Receptor</keyword>
<dbReference type="GO" id="GO:0004930">
    <property type="term" value="F:G protein-coupled receptor activity"/>
    <property type="evidence" value="ECO:0007669"/>
    <property type="project" value="UniProtKB-KW"/>
</dbReference>
<dbReference type="AlphaFoldDB" id="A0A9N9MQC0"/>
<dbReference type="PRINTS" id="PR00237">
    <property type="entry name" value="GPCRRHODOPSN"/>
</dbReference>
<protein>
    <recommendedName>
        <fullName evidence="16">G-protein coupled receptors family 1 profile domain-containing protein</fullName>
    </recommendedName>
</protein>
<keyword evidence="8 15" id="KW-0297">G-protein coupled receptor</keyword>
<dbReference type="OrthoDB" id="10015560at2759"/>
<dbReference type="PANTHER" id="PTHR24240">
    <property type="entry name" value="OPSIN"/>
    <property type="match status" value="1"/>
</dbReference>
<dbReference type="SUPFAM" id="SSF81321">
    <property type="entry name" value="Family A G protein-coupled receptor-like"/>
    <property type="match status" value="1"/>
</dbReference>
<evidence type="ECO:0000256" key="4">
    <source>
        <dbReference type="ARBA" id="ARBA00022692"/>
    </source>
</evidence>
<gene>
    <name evidence="17" type="ORF">CEUTPL_LOCUS9866</name>
</gene>
<keyword evidence="3 15" id="KW-0716">Sensory transduction</keyword>
<keyword evidence="12" id="KW-0325">Glycoprotein</keyword>
<dbReference type="FunFam" id="1.20.1070.10:FF:000044">
    <property type="entry name" value="Opsin, ultraviolet-sensitive"/>
    <property type="match status" value="1"/>
</dbReference>
<evidence type="ECO:0000256" key="1">
    <source>
        <dbReference type="ARBA" id="ARBA00004141"/>
    </source>
</evidence>
<evidence type="ECO:0000256" key="5">
    <source>
        <dbReference type="ARBA" id="ARBA00022925"/>
    </source>
</evidence>
<evidence type="ECO:0000256" key="2">
    <source>
        <dbReference type="ARBA" id="ARBA00022543"/>
    </source>
</evidence>
<dbReference type="GO" id="GO:0009881">
    <property type="term" value="F:photoreceptor activity"/>
    <property type="evidence" value="ECO:0007669"/>
    <property type="project" value="UniProtKB-KW"/>
</dbReference>
<reference evidence="17" key="1">
    <citation type="submission" date="2022-01" db="EMBL/GenBank/DDBJ databases">
        <authorList>
            <person name="King R."/>
        </authorList>
    </citation>
    <scope>NUCLEOTIDE SEQUENCE</scope>
</reference>
<accession>A0A9N9MQC0</accession>
<evidence type="ECO:0000256" key="7">
    <source>
        <dbReference type="ARBA" id="ARBA00022991"/>
    </source>
</evidence>
<keyword evidence="7 15" id="KW-0157">Chromophore</keyword>
<evidence type="ECO:0000256" key="15">
    <source>
        <dbReference type="RuleBase" id="RU004951"/>
    </source>
</evidence>
<evidence type="ECO:0000256" key="12">
    <source>
        <dbReference type="ARBA" id="ARBA00023180"/>
    </source>
</evidence>
<feature type="transmembrane region" description="Helical" evidence="15">
    <location>
        <begin position="314"/>
        <end position="340"/>
    </location>
</feature>
<name>A0A9N9MQC0_9CUCU</name>
<dbReference type="GO" id="GO:0016020">
    <property type="term" value="C:membrane"/>
    <property type="evidence" value="ECO:0007669"/>
    <property type="project" value="UniProtKB-SubCell"/>
</dbReference>
<feature type="transmembrane region" description="Helical" evidence="15">
    <location>
        <begin position="255"/>
        <end position="279"/>
    </location>
</feature>
<evidence type="ECO:0000313" key="18">
    <source>
        <dbReference type="Proteomes" id="UP001152799"/>
    </source>
</evidence>
<dbReference type="PROSITE" id="PS50262">
    <property type="entry name" value="G_PROTEIN_RECEP_F1_2"/>
    <property type="match status" value="1"/>
</dbReference>
<sequence length="506" mass="58607">MRKSAKTAIFQVINLQILENYILFSDKIADTSIYSTPGFLSNQEELENKTHIDLIERFKENWGVRYWTQGFFNEEYIYDINIHWLKFNPPKSSHFIILGVLYIVIMTFGCMGNGLVVFLFCRSKSLRTPANMLIVNLAVSDFLMLLKMPVFIYNCFYHGPVLGDIACRIYGFFGGLCGTASIGTLAAISFDRYFVVKYPLKRFSRHRIYFCLIFSWIYALCFSLIPLLDIGFGKYQYEGYLASCSFDYLSEKKAIRMFILIFFFAAFIVPLSIISFSYYKIVRVVGGRSRAVKDKRDSIRHVKEEDERKQELKLAIIVLIVIFLWLFSWTPYATVALLGISGNKHLITPLASMIPALFAKTTSAIDPFVYAMSHPKFREELWKVLKIFKKKKNPKNNRKVWSTEPTFDTSITFASRASSYDDDDGVEEEMVELGLPSVAAEEFSFERFEKMDFKSKERELKRRASAASLLCFKPTFTNKRSSFRRLSRRISTLSKSRSKEEDESTN</sequence>
<evidence type="ECO:0000259" key="16">
    <source>
        <dbReference type="PROSITE" id="PS50262"/>
    </source>
</evidence>
<comment type="caution">
    <text evidence="15">Lacks conserved residue(s) required for the propagation of feature annotation.</text>
</comment>
<evidence type="ECO:0000313" key="17">
    <source>
        <dbReference type="EMBL" id="CAG9769354.1"/>
    </source>
</evidence>
<dbReference type="Gene3D" id="1.20.1070.10">
    <property type="entry name" value="Rhodopsin 7-helix transmembrane proteins"/>
    <property type="match status" value="1"/>
</dbReference>
<dbReference type="GO" id="GO:0007601">
    <property type="term" value="P:visual perception"/>
    <property type="evidence" value="ECO:0007669"/>
    <property type="project" value="UniProtKB-KW"/>
</dbReference>
<keyword evidence="18" id="KW-1185">Reference proteome</keyword>
<proteinExistence type="inferred from homology"/>
<comment type="subcellular location">
    <subcellularLocation>
        <location evidence="1 15">Membrane</location>
        <topology evidence="1 15">Multi-pass membrane protein</topology>
    </subcellularLocation>
</comment>
<feature type="transmembrane region" description="Helical" evidence="15">
    <location>
        <begin position="172"/>
        <end position="196"/>
    </location>
</feature>
<dbReference type="PRINTS" id="PR00238">
    <property type="entry name" value="OPSIN"/>
</dbReference>
<keyword evidence="13 15" id="KW-0807">Transducer</keyword>